<keyword evidence="2" id="KW-1185">Reference proteome</keyword>
<protein>
    <submittedName>
        <fullName evidence="1">Uncharacterized protein</fullName>
    </submittedName>
</protein>
<sequence>MRKTRYSVEQHLAAQDQIDINLLTPFNRYVQTDAYRAGNFLALLLELLSHASENGLRRSLTDPVLRPVVDGLEELSARHTELPPERRLPPHYRGLTKTFRIMVRDHLLADAMRGWIYANRGMPRPLPEDAHTRIDDYLVRLWNDSAPAGQPLEGIDTLIELAYYLEAEDANAPAVQYMAERFAALSFTTQNTVVECAGLFKPPDTADLTPAARHLDRLRRPGQKWLNWRQPQFKECVDELELRPSHLFTIPCPNPRFIPTPAAIDEYIFKYLSDKVHALPLTEEYN</sequence>
<dbReference type="AlphaFoldDB" id="A0A4V1J4H3"/>
<evidence type="ECO:0000313" key="2">
    <source>
        <dbReference type="Proteomes" id="UP000268162"/>
    </source>
</evidence>
<reference evidence="2" key="1">
    <citation type="journal article" date="2018" name="Nat. Microbiol.">
        <title>Leveraging single-cell genomics to expand the fungal tree of life.</title>
        <authorList>
            <person name="Ahrendt S.R."/>
            <person name="Quandt C.A."/>
            <person name="Ciobanu D."/>
            <person name="Clum A."/>
            <person name="Salamov A."/>
            <person name="Andreopoulos B."/>
            <person name="Cheng J.F."/>
            <person name="Woyke T."/>
            <person name="Pelin A."/>
            <person name="Henrissat B."/>
            <person name="Reynolds N.K."/>
            <person name="Benny G.L."/>
            <person name="Smith M.E."/>
            <person name="James T.Y."/>
            <person name="Grigoriev I.V."/>
        </authorList>
    </citation>
    <scope>NUCLEOTIDE SEQUENCE [LARGE SCALE GENOMIC DNA]</scope>
    <source>
        <strain evidence="2">RSA 468</strain>
    </source>
</reference>
<dbReference type="Proteomes" id="UP000268162">
    <property type="component" value="Unassembled WGS sequence"/>
</dbReference>
<evidence type="ECO:0000313" key="1">
    <source>
        <dbReference type="EMBL" id="RKP35559.1"/>
    </source>
</evidence>
<accession>A0A4V1J4H3</accession>
<gene>
    <name evidence="1" type="ORF">BJ085DRAFT_37054</name>
</gene>
<proteinExistence type="predicted"/>
<organism evidence="1 2">
    <name type="scientific">Dimargaris cristalligena</name>
    <dbReference type="NCBI Taxonomy" id="215637"/>
    <lineage>
        <taxon>Eukaryota</taxon>
        <taxon>Fungi</taxon>
        <taxon>Fungi incertae sedis</taxon>
        <taxon>Zoopagomycota</taxon>
        <taxon>Kickxellomycotina</taxon>
        <taxon>Dimargaritomycetes</taxon>
        <taxon>Dimargaritales</taxon>
        <taxon>Dimargaritaceae</taxon>
        <taxon>Dimargaris</taxon>
    </lineage>
</organism>
<dbReference type="EMBL" id="ML002839">
    <property type="protein sequence ID" value="RKP35559.1"/>
    <property type="molecule type" value="Genomic_DNA"/>
</dbReference>
<name>A0A4V1J4H3_9FUNG</name>